<dbReference type="STRING" id="558155.SAMN04487911_14712"/>
<keyword evidence="1" id="KW-1133">Transmembrane helix</keyword>
<feature type="transmembrane region" description="Helical" evidence="1">
    <location>
        <begin position="41"/>
        <end position="63"/>
    </location>
</feature>
<dbReference type="AlphaFoldDB" id="A0A1M6MT84"/>
<protein>
    <recommendedName>
        <fullName evidence="4">DUF2752 domain-containing protein</fullName>
    </recommendedName>
</protein>
<evidence type="ECO:0000256" key="1">
    <source>
        <dbReference type="SAM" id="Phobius"/>
    </source>
</evidence>
<proteinExistence type="predicted"/>
<sequence length="96" mass="10868">MNLDSYMLPCINKKYLGIECPGCGIQRAVSLLLEGDFLAAFHMYPAIYTILILLGFVGINLFISIKNSLKIKIFLLYLNAAIIFISYIIKMTHIIH</sequence>
<dbReference type="Proteomes" id="UP000184231">
    <property type="component" value="Unassembled WGS sequence"/>
</dbReference>
<name>A0A1M6MT84_9FLAO</name>
<organism evidence="2 3">
    <name type="scientific">Arenibacter nanhaiticus</name>
    <dbReference type="NCBI Taxonomy" id="558155"/>
    <lineage>
        <taxon>Bacteria</taxon>
        <taxon>Pseudomonadati</taxon>
        <taxon>Bacteroidota</taxon>
        <taxon>Flavobacteriia</taxon>
        <taxon>Flavobacteriales</taxon>
        <taxon>Flavobacteriaceae</taxon>
        <taxon>Arenibacter</taxon>
    </lineage>
</organism>
<keyword evidence="1" id="KW-0472">Membrane</keyword>
<dbReference type="EMBL" id="FQYX01000047">
    <property type="protein sequence ID" value="SHJ86600.1"/>
    <property type="molecule type" value="Genomic_DNA"/>
</dbReference>
<accession>A0A1M6MT84</accession>
<evidence type="ECO:0008006" key="4">
    <source>
        <dbReference type="Google" id="ProtNLM"/>
    </source>
</evidence>
<reference evidence="2 3" key="1">
    <citation type="submission" date="2016-11" db="EMBL/GenBank/DDBJ databases">
        <authorList>
            <person name="Jaros S."/>
            <person name="Januszkiewicz K."/>
            <person name="Wedrychowicz H."/>
        </authorList>
    </citation>
    <scope>NUCLEOTIDE SEQUENCE [LARGE SCALE GENOMIC DNA]</scope>
    <source>
        <strain evidence="2 3">CGMCC 1.8863</strain>
    </source>
</reference>
<feature type="transmembrane region" description="Helical" evidence="1">
    <location>
        <begin position="75"/>
        <end position="95"/>
    </location>
</feature>
<gene>
    <name evidence="2" type="ORF">SAMN04487911_14712</name>
</gene>
<dbReference type="Pfam" id="PF10825">
    <property type="entry name" value="DUF2752"/>
    <property type="match status" value="1"/>
</dbReference>
<evidence type="ECO:0000313" key="2">
    <source>
        <dbReference type="EMBL" id="SHJ86600.1"/>
    </source>
</evidence>
<keyword evidence="3" id="KW-1185">Reference proteome</keyword>
<dbReference type="InterPro" id="IPR021215">
    <property type="entry name" value="DUF2752"/>
</dbReference>
<evidence type="ECO:0000313" key="3">
    <source>
        <dbReference type="Proteomes" id="UP000184231"/>
    </source>
</evidence>
<keyword evidence="1" id="KW-0812">Transmembrane</keyword>
<dbReference type="RefSeq" id="WP_245795599.1">
    <property type="nucleotide sequence ID" value="NZ_FQYX01000047.1"/>
</dbReference>